<comment type="subcellular location">
    <subcellularLocation>
        <location evidence="1">Membrane</location>
        <topology evidence="1">Multi-pass membrane protein</topology>
    </subcellularLocation>
</comment>
<keyword evidence="5 8" id="KW-1133">Transmembrane helix</keyword>
<dbReference type="GO" id="GO:0005351">
    <property type="term" value="F:carbohydrate:proton symporter activity"/>
    <property type="evidence" value="ECO:0007669"/>
    <property type="project" value="TreeGrafter"/>
</dbReference>
<evidence type="ECO:0000256" key="4">
    <source>
        <dbReference type="ARBA" id="ARBA00022692"/>
    </source>
</evidence>
<dbReference type="Proteomes" id="UP000654913">
    <property type="component" value="Chromosome 6"/>
</dbReference>
<dbReference type="PRINTS" id="PR00171">
    <property type="entry name" value="SUGRTRNSPORT"/>
</dbReference>
<feature type="transmembrane region" description="Helical" evidence="8">
    <location>
        <begin position="344"/>
        <end position="367"/>
    </location>
</feature>
<reference evidence="10" key="1">
    <citation type="submission" date="2021-01" db="EMBL/GenBank/DDBJ databases">
        <authorList>
            <consortium name="Aspergillus puulaauensis MK2 genome sequencing consortium"/>
            <person name="Kazuki M."/>
            <person name="Futagami T."/>
        </authorList>
    </citation>
    <scope>NUCLEOTIDE SEQUENCE</scope>
    <source>
        <strain evidence="10">MK2</strain>
    </source>
</reference>
<sequence>MSSKNLYLATALACTTACMFGYGTGYIGGVLALPSFTHYFALDALPPKSHAAAESFTISLWLLGALLGVLAANPVCSQLGRQKALTLCATTYTLSAILQSAPPAHSLIVFNAGRLLNGLGVGVGTLATPIYIAEIATPRVKGMLLAAWQVSMQAAALVGFWGAYVAHMLIGDGVHWQWRLPVLFQVVFGAILVVASLGVLPESPVWLGAVSRRDECRGVLEWLRGEEGPCQSEALALEVEACCQGSLLAPADDDTPVKQREGLYEALASSANLRRRLFCGVGLMAVTALSGSNALNFYAPTIFASAGFTSTSASLFLTGTFGLVKLGAAFGFMFCFVRIKGHRFWLLLCTAVCAVSFAVLAFCVRRLEHQQTAPRGTSTAPATTSTIALLAVYTFAFFFGIGHGPIAWNFCAEIFPPHLSTSCCAITTCAQWVFQIVNAVCTPFLLTLAGWYTWVIFCGVNAFLFGWCAVCVPETRGVTPGVEMERVFEPGPPWWRAMQGDENQAGDWEREPLLGERGGGI</sequence>
<dbReference type="InterPro" id="IPR020846">
    <property type="entry name" value="MFS_dom"/>
</dbReference>
<dbReference type="PROSITE" id="PS00217">
    <property type="entry name" value="SUGAR_TRANSPORT_2"/>
    <property type="match status" value="1"/>
</dbReference>
<dbReference type="KEGG" id="apuu:APUU_61097A"/>
<protein>
    <recommendedName>
        <fullName evidence="9">Major facilitator superfamily (MFS) profile domain-containing protein</fullName>
    </recommendedName>
</protein>
<feature type="domain" description="Major facilitator superfamily (MFS) profile" evidence="9">
    <location>
        <begin position="9"/>
        <end position="476"/>
    </location>
</feature>
<dbReference type="RefSeq" id="XP_041560235.1">
    <property type="nucleotide sequence ID" value="XM_041694400.1"/>
</dbReference>
<feature type="transmembrane region" description="Helical" evidence="8">
    <location>
        <begin position="315"/>
        <end position="337"/>
    </location>
</feature>
<dbReference type="AlphaFoldDB" id="A0A7R7XWF7"/>
<dbReference type="NCBIfam" id="TIGR00879">
    <property type="entry name" value="SP"/>
    <property type="match status" value="1"/>
</dbReference>
<dbReference type="PANTHER" id="PTHR48022">
    <property type="entry name" value="PLASTIDIC GLUCOSE TRANSPORTER 4"/>
    <property type="match status" value="1"/>
</dbReference>
<dbReference type="InterPro" id="IPR003663">
    <property type="entry name" value="Sugar/inositol_transpt"/>
</dbReference>
<evidence type="ECO:0000256" key="7">
    <source>
        <dbReference type="RuleBase" id="RU003346"/>
    </source>
</evidence>
<evidence type="ECO:0000256" key="1">
    <source>
        <dbReference type="ARBA" id="ARBA00004141"/>
    </source>
</evidence>
<feature type="transmembrane region" description="Helical" evidence="8">
    <location>
        <begin position="387"/>
        <end position="411"/>
    </location>
</feature>
<feature type="transmembrane region" description="Helical" evidence="8">
    <location>
        <begin position="451"/>
        <end position="472"/>
    </location>
</feature>
<dbReference type="OrthoDB" id="508119at2759"/>
<dbReference type="PANTHER" id="PTHR48022:SF2">
    <property type="entry name" value="PLASTIDIC GLUCOSE TRANSPORTER 4"/>
    <property type="match status" value="1"/>
</dbReference>
<feature type="transmembrane region" description="Helical" evidence="8">
    <location>
        <begin position="423"/>
        <end position="445"/>
    </location>
</feature>
<dbReference type="GO" id="GO:0016020">
    <property type="term" value="C:membrane"/>
    <property type="evidence" value="ECO:0007669"/>
    <property type="project" value="UniProtKB-SubCell"/>
</dbReference>
<dbReference type="PROSITE" id="PS50850">
    <property type="entry name" value="MFS"/>
    <property type="match status" value="1"/>
</dbReference>
<keyword evidence="11" id="KW-1185">Reference proteome</keyword>
<feature type="transmembrane region" description="Helical" evidence="8">
    <location>
        <begin position="56"/>
        <end position="72"/>
    </location>
</feature>
<gene>
    <name evidence="10" type="ORF">APUU_61097A</name>
</gene>
<dbReference type="Pfam" id="PF00083">
    <property type="entry name" value="Sugar_tr"/>
    <property type="match status" value="1"/>
</dbReference>
<dbReference type="InterPro" id="IPR036259">
    <property type="entry name" value="MFS_trans_sf"/>
</dbReference>
<keyword evidence="6 8" id="KW-0472">Membrane</keyword>
<dbReference type="InterPro" id="IPR005829">
    <property type="entry name" value="Sugar_transporter_CS"/>
</dbReference>
<name>A0A7R7XWF7_9EURO</name>
<organism evidence="10 11">
    <name type="scientific">Aspergillus puulaauensis</name>
    <dbReference type="NCBI Taxonomy" id="1220207"/>
    <lineage>
        <taxon>Eukaryota</taxon>
        <taxon>Fungi</taxon>
        <taxon>Dikarya</taxon>
        <taxon>Ascomycota</taxon>
        <taxon>Pezizomycotina</taxon>
        <taxon>Eurotiomycetes</taxon>
        <taxon>Eurotiomycetidae</taxon>
        <taxon>Eurotiales</taxon>
        <taxon>Aspergillaceae</taxon>
        <taxon>Aspergillus</taxon>
    </lineage>
</organism>
<dbReference type="GeneID" id="64978046"/>
<feature type="transmembrane region" description="Helical" evidence="8">
    <location>
        <begin position="277"/>
        <end position="295"/>
    </location>
</feature>
<evidence type="ECO:0000256" key="2">
    <source>
        <dbReference type="ARBA" id="ARBA00010992"/>
    </source>
</evidence>
<reference evidence="10" key="2">
    <citation type="submission" date="2021-02" db="EMBL/GenBank/DDBJ databases">
        <title>Aspergillus puulaauensis MK2 genome sequence.</title>
        <authorList>
            <person name="Futagami T."/>
            <person name="Mori K."/>
            <person name="Kadooka C."/>
            <person name="Tanaka T."/>
        </authorList>
    </citation>
    <scope>NUCLEOTIDE SEQUENCE</scope>
    <source>
        <strain evidence="10">MK2</strain>
    </source>
</reference>
<feature type="transmembrane region" description="Helical" evidence="8">
    <location>
        <begin position="182"/>
        <end position="200"/>
    </location>
</feature>
<evidence type="ECO:0000259" key="9">
    <source>
        <dbReference type="PROSITE" id="PS50850"/>
    </source>
</evidence>
<dbReference type="InterPro" id="IPR050360">
    <property type="entry name" value="MFS_Sugar_Transporters"/>
</dbReference>
<feature type="transmembrane region" description="Helical" evidence="8">
    <location>
        <begin position="145"/>
        <end position="170"/>
    </location>
</feature>
<dbReference type="Gene3D" id="1.20.1250.20">
    <property type="entry name" value="MFS general substrate transporter like domains"/>
    <property type="match status" value="1"/>
</dbReference>
<keyword evidence="4 8" id="KW-0812">Transmembrane</keyword>
<comment type="similarity">
    <text evidence="2 7">Belongs to the major facilitator superfamily. Sugar transporter (TC 2.A.1.1) family.</text>
</comment>
<evidence type="ECO:0000256" key="3">
    <source>
        <dbReference type="ARBA" id="ARBA00022448"/>
    </source>
</evidence>
<accession>A0A7R7XWF7</accession>
<dbReference type="InterPro" id="IPR005828">
    <property type="entry name" value="MFS_sugar_transport-like"/>
</dbReference>
<evidence type="ECO:0000256" key="6">
    <source>
        <dbReference type="ARBA" id="ARBA00023136"/>
    </source>
</evidence>
<dbReference type="EMBL" id="AP024448">
    <property type="protein sequence ID" value="BCS28049.1"/>
    <property type="molecule type" value="Genomic_DNA"/>
</dbReference>
<keyword evidence="3 7" id="KW-0813">Transport</keyword>
<evidence type="ECO:0000256" key="5">
    <source>
        <dbReference type="ARBA" id="ARBA00022989"/>
    </source>
</evidence>
<evidence type="ECO:0000313" key="10">
    <source>
        <dbReference type="EMBL" id="BCS28049.1"/>
    </source>
</evidence>
<evidence type="ECO:0000256" key="8">
    <source>
        <dbReference type="SAM" id="Phobius"/>
    </source>
</evidence>
<evidence type="ECO:0000313" key="11">
    <source>
        <dbReference type="Proteomes" id="UP000654913"/>
    </source>
</evidence>
<proteinExistence type="inferred from homology"/>
<dbReference type="SUPFAM" id="SSF103473">
    <property type="entry name" value="MFS general substrate transporter"/>
    <property type="match status" value="1"/>
</dbReference>